<protein>
    <submittedName>
        <fullName evidence="1">Uncharacterized protein</fullName>
    </submittedName>
</protein>
<reference evidence="1 2" key="1">
    <citation type="submission" date="2024-01" db="EMBL/GenBank/DDBJ databases">
        <title>Genome assemblies of Stephania.</title>
        <authorList>
            <person name="Yang L."/>
        </authorList>
    </citation>
    <scope>NUCLEOTIDE SEQUENCE [LARGE SCALE GENOMIC DNA]</scope>
    <source>
        <strain evidence="1">YNDBR</strain>
        <tissue evidence="1">Leaf</tissue>
    </source>
</reference>
<sequence length="133" mass="15150">MHHRLIGINAISVFQFCSLCERFCLISRSNEVQLLLGMLIEFDSLCGYFCEIAHLNVGKSRVDFDLGKFALLESSSIDDDLASLKKEAVWELEGIVLYFSLINCVIEMETKILHLSRLSQQSSLLIFQNDSRN</sequence>
<evidence type="ECO:0000313" key="2">
    <source>
        <dbReference type="Proteomes" id="UP001420932"/>
    </source>
</evidence>
<dbReference type="AlphaFoldDB" id="A0AAP0F194"/>
<dbReference type="EMBL" id="JBBNAF010000011">
    <property type="protein sequence ID" value="KAK9098784.1"/>
    <property type="molecule type" value="Genomic_DNA"/>
</dbReference>
<accession>A0AAP0F194</accession>
<gene>
    <name evidence="1" type="ORF">Syun_025829</name>
</gene>
<dbReference type="Proteomes" id="UP001420932">
    <property type="component" value="Unassembled WGS sequence"/>
</dbReference>
<name>A0AAP0F194_9MAGN</name>
<comment type="caution">
    <text evidence="1">The sequence shown here is derived from an EMBL/GenBank/DDBJ whole genome shotgun (WGS) entry which is preliminary data.</text>
</comment>
<evidence type="ECO:0000313" key="1">
    <source>
        <dbReference type="EMBL" id="KAK9098784.1"/>
    </source>
</evidence>
<organism evidence="1 2">
    <name type="scientific">Stephania yunnanensis</name>
    <dbReference type="NCBI Taxonomy" id="152371"/>
    <lineage>
        <taxon>Eukaryota</taxon>
        <taxon>Viridiplantae</taxon>
        <taxon>Streptophyta</taxon>
        <taxon>Embryophyta</taxon>
        <taxon>Tracheophyta</taxon>
        <taxon>Spermatophyta</taxon>
        <taxon>Magnoliopsida</taxon>
        <taxon>Ranunculales</taxon>
        <taxon>Menispermaceae</taxon>
        <taxon>Menispermoideae</taxon>
        <taxon>Cissampelideae</taxon>
        <taxon>Stephania</taxon>
    </lineage>
</organism>
<proteinExistence type="predicted"/>
<keyword evidence="2" id="KW-1185">Reference proteome</keyword>